<comment type="caution">
    <text evidence="1">The sequence shown here is derived from an EMBL/GenBank/DDBJ whole genome shotgun (WGS) entry which is preliminary data.</text>
</comment>
<evidence type="ECO:0000313" key="1">
    <source>
        <dbReference type="EMBL" id="PRY55270.1"/>
    </source>
</evidence>
<sequence>MWRLESVKSPTWNNYSRTYQGMEAAFYRLDISHLSQPLNLSSLVEPVEALHAHVSFQVQKRDK</sequence>
<gene>
    <name evidence="1" type="ORF">B0I27_101239</name>
</gene>
<name>A0A2T0UBF2_9SPHI</name>
<dbReference type="OrthoDB" id="1122665at2"/>
<dbReference type="AlphaFoldDB" id="A0A2T0UBF2"/>
<reference evidence="1 2" key="1">
    <citation type="submission" date="2018-03" db="EMBL/GenBank/DDBJ databases">
        <title>Genomic Encyclopedia of Type Strains, Phase III (KMG-III): the genomes of soil and plant-associated and newly described type strains.</title>
        <authorList>
            <person name="Whitman W."/>
        </authorList>
    </citation>
    <scope>NUCLEOTIDE SEQUENCE [LARGE SCALE GENOMIC DNA]</scope>
    <source>
        <strain evidence="1 2">CGMCC 1.9313</strain>
    </source>
</reference>
<protein>
    <submittedName>
        <fullName evidence="1">Uncharacterized protein</fullName>
    </submittedName>
</protein>
<proteinExistence type="predicted"/>
<dbReference type="RefSeq" id="WP_106290555.1">
    <property type="nucleotide sequence ID" value="NZ_PVTH01000001.1"/>
</dbReference>
<organism evidence="1 2">
    <name type="scientific">Arcticibacter pallidicorallinus</name>
    <dbReference type="NCBI Taxonomy" id="1259464"/>
    <lineage>
        <taxon>Bacteria</taxon>
        <taxon>Pseudomonadati</taxon>
        <taxon>Bacteroidota</taxon>
        <taxon>Sphingobacteriia</taxon>
        <taxon>Sphingobacteriales</taxon>
        <taxon>Sphingobacteriaceae</taxon>
        <taxon>Arcticibacter</taxon>
    </lineage>
</organism>
<keyword evidence="2" id="KW-1185">Reference proteome</keyword>
<dbReference type="EMBL" id="PVTH01000001">
    <property type="protein sequence ID" value="PRY55270.1"/>
    <property type="molecule type" value="Genomic_DNA"/>
</dbReference>
<evidence type="ECO:0000313" key="2">
    <source>
        <dbReference type="Proteomes" id="UP000238034"/>
    </source>
</evidence>
<dbReference type="Proteomes" id="UP000238034">
    <property type="component" value="Unassembled WGS sequence"/>
</dbReference>
<accession>A0A2T0UBF2</accession>